<dbReference type="PANTHER" id="PTHR24121">
    <property type="entry name" value="NO MECHANORECEPTOR POTENTIAL C, ISOFORM D-RELATED"/>
    <property type="match status" value="1"/>
</dbReference>
<proteinExistence type="predicted"/>
<dbReference type="SMART" id="SM00248">
    <property type="entry name" value="ANK"/>
    <property type="match status" value="11"/>
</dbReference>
<gene>
    <name evidence="1" type="ORF">KP79_PYT03383</name>
</gene>
<keyword evidence="2" id="KW-1185">Reference proteome</keyword>
<accession>A0A210PDD7</accession>
<dbReference type="SUPFAM" id="SSF48403">
    <property type="entry name" value="Ankyrin repeat"/>
    <property type="match status" value="1"/>
</dbReference>
<comment type="caution">
    <text evidence="1">The sequence shown here is derived from an EMBL/GenBank/DDBJ whole genome shotgun (WGS) entry which is preliminary data.</text>
</comment>
<evidence type="ECO:0000313" key="2">
    <source>
        <dbReference type="Proteomes" id="UP000242188"/>
    </source>
</evidence>
<organism evidence="1 2">
    <name type="scientific">Mizuhopecten yessoensis</name>
    <name type="common">Japanese scallop</name>
    <name type="synonym">Patinopecten yessoensis</name>
    <dbReference type="NCBI Taxonomy" id="6573"/>
    <lineage>
        <taxon>Eukaryota</taxon>
        <taxon>Metazoa</taxon>
        <taxon>Spiralia</taxon>
        <taxon>Lophotrochozoa</taxon>
        <taxon>Mollusca</taxon>
        <taxon>Bivalvia</taxon>
        <taxon>Autobranchia</taxon>
        <taxon>Pteriomorphia</taxon>
        <taxon>Pectinida</taxon>
        <taxon>Pectinoidea</taxon>
        <taxon>Pectinidae</taxon>
        <taxon>Mizuhopecten</taxon>
    </lineage>
</organism>
<dbReference type="Pfam" id="PF12796">
    <property type="entry name" value="Ank_2"/>
    <property type="match status" value="3"/>
</dbReference>
<dbReference type="PANTHER" id="PTHR24121:SF21">
    <property type="entry name" value="ANKYRIN REPEAT FAMILY PROTEIN"/>
    <property type="match status" value="1"/>
</dbReference>
<dbReference type="InterPro" id="IPR036770">
    <property type="entry name" value="Ankyrin_rpt-contain_sf"/>
</dbReference>
<sequence>MYPSLMTKKTIQGMHCLHLAACHVSLSCYQAIESLVFNGISVEKREQHMKTLIDRNEITVLHCACSEGRKELCMYLSNTYPSLMTQKDADNTHCLHYAAESGNSDCYKAMESLVLKLILEEKREQYMATLTDMGGRTVLHGACVSGSKELCLYLCNTYPSLVTKKDAEKKHCLHYATISGNLVCYKKMESLALNVDSEEKRKQYKATLTDIDERTVLHLACLSGSEEICRYLCKTYPFLMKQTDTENNHCLHYTAKSGKLSCYKAMEYLVLKLIAEEKREQYMTTLINMHKHTVLHEACSAGSQELCVYLSNTYPVLIEQRDAENKLSLHYASESGNLGCYKTMENLVLKVNSEGNRKQYIATLTDIDESNVLHLACSSGSEEICRYLCYTYPFLMKQTDAENNHCLHFAALSGNLNCYKAMESLVLKTIAEDKREQYMATLTNVYKHTVLHKAYLSRNKDLCVYLCKTYPSLMVMMNARF</sequence>
<dbReference type="Gene3D" id="1.25.40.20">
    <property type="entry name" value="Ankyrin repeat-containing domain"/>
    <property type="match status" value="3"/>
</dbReference>
<evidence type="ECO:0000313" key="1">
    <source>
        <dbReference type="EMBL" id="OWF34520.1"/>
    </source>
</evidence>
<dbReference type="EMBL" id="NEDP02082530">
    <property type="protein sequence ID" value="OWF34520.1"/>
    <property type="molecule type" value="Genomic_DNA"/>
</dbReference>
<dbReference type="InterPro" id="IPR002110">
    <property type="entry name" value="Ankyrin_rpt"/>
</dbReference>
<dbReference type="AlphaFoldDB" id="A0A210PDD7"/>
<protein>
    <submittedName>
        <fullName evidence="1">Ankyrin repeat protein</fullName>
    </submittedName>
</protein>
<name>A0A210PDD7_MIZYE</name>
<reference evidence="1 2" key="1">
    <citation type="journal article" date="2017" name="Nat. Ecol. Evol.">
        <title>Scallop genome provides insights into evolution of bilaterian karyotype and development.</title>
        <authorList>
            <person name="Wang S."/>
            <person name="Zhang J."/>
            <person name="Jiao W."/>
            <person name="Li J."/>
            <person name="Xun X."/>
            <person name="Sun Y."/>
            <person name="Guo X."/>
            <person name="Huan P."/>
            <person name="Dong B."/>
            <person name="Zhang L."/>
            <person name="Hu X."/>
            <person name="Sun X."/>
            <person name="Wang J."/>
            <person name="Zhao C."/>
            <person name="Wang Y."/>
            <person name="Wang D."/>
            <person name="Huang X."/>
            <person name="Wang R."/>
            <person name="Lv J."/>
            <person name="Li Y."/>
            <person name="Zhang Z."/>
            <person name="Liu B."/>
            <person name="Lu W."/>
            <person name="Hui Y."/>
            <person name="Liang J."/>
            <person name="Zhou Z."/>
            <person name="Hou R."/>
            <person name="Li X."/>
            <person name="Liu Y."/>
            <person name="Li H."/>
            <person name="Ning X."/>
            <person name="Lin Y."/>
            <person name="Zhao L."/>
            <person name="Xing Q."/>
            <person name="Dou J."/>
            <person name="Li Y."/>
            <person name="Mao J."/>
            <person name="Guo H."/>
            <person name="Dou H."/>
            <person name="Li T."/>
            <person name="Mu C."/>
            <person name="Jiang W."/>
            <person name="Fu Q."/>
            <person name="Fu X."/>
            <person name="Miao Y."/>
            <person name="Liu J."/>
            <person name="Yu Q."/>
            <person name="Li R."/>
            <person name="Liao H."/>
            <person name="Li X."/>
            <person name="Kong Y."/>
            <person name="Jiang Z."/>
            <person name="Chourrout D."/>
            <person name="Li R."/>
            <person name="Bao Z."/>
        </authorList>
    </citation>
    <scope>NUCLEOTIDE SEQUENCE [LARGE SCALE GENOMIC DNA]</scope>
    <source>
        <strain evidence="1 2">PY_sf001</strain>
    </source>
</reference>
<dbReference type="OrthoDB" id="6155994at2759"/>
<dbReference type="Proteomes" id="UP000242188">
    <property type="component" value="Unassembled WGS sequence"/>
</dbReference>